<keyword evidence="1" id="KW-1133">Transmembrane helix</keyword>
<sequence>MPAYNAQREAFFREDLGLTARELKQQGVSRWPLPVTQVRDKFKKVWGSGYGWHRSLERLDLRATKPVRTTADECRFAPLKFAQWAADNGEPLNGGRYQVWRQTHTVDEPPTRQTLERNLEAKIDGKTLPNLIEIAREELLHSCREAVSEFFEDQKPGEDYDPVLYEGWHADQAEEGIDYPPREAVEALASDVWAKKRTKWRDEDAVRQECRTLFREFCLSYPESDTPPSNEDYETWCAGQTLDIEPHPGHQVVESLGRDIPTLWERWRSDVQAALESAAEDFFAAESSTSMPAIESFYQWMRAADERPPAAELLSAQRWRALWRNWSQGAGSQARVARERFFSKAWEDGHRKADYTTLKLPYETWRQDHEGADGGALPPWSQIEVYGDWAEKWPEYRKSRRNEKWLPAIIPSLVFFLLGFVVSLVIPWA</sequence>
<protein>
    <submittedName>
        <fullName evidence="2">Uncharacterized protein</fullName>
    </submittedName>
</protein>
<keyword evidence="1" id="KW-0812">Transmembrane</keyword>
<reference evidence="2 3" key="1">
    <citation type="submission" date="2019-12" db="EMBL/GenBank/DDBJ databases">
        <title>Nesterenkonia muleiensis sp. nov., a novel actinobacterium isolated from sap of Populus euphratica.</title>
        <authorList>
            <person name="Wang R."/>
        </authorList>
    </citation>
    <scope>NUCLEOTIDE SEQUENCE [LARGE SCALE GENOMIC DNA]</scope>
    <source>
        <strain evidence="2 3">F10</strain>
    </source>
</reference>
<dbReference type="AlphaFoldDB" id="A0A7K1UGT6"/>
<dbReference type="RefSeq" id="WP_157321829.1">
    <property type="nucleotide sequence ID" value="NZ_BMFX01000007.1"/>
</dbReference>
<dbReference type="Proteomes" id="UP000460157">
    <property type="component" value="Unassembled WGS sequence"/>
</dbReference>
<evidence type="ECO:0000313" key="3">
    <source>
        <dbReference type="Proteomes" id="UP000460157"/>
    </source>
</evidence>
<gene>
    <name evidence="2" type="ORF">GNZ21_04755</name>
</gene>
<evidence type="ECO:0000256" key="1">
    <source>
        <dbReference type="SAM" id="Phobius"/>
    </source>
</evidence>
<keyword evidence="1" id="KW-0472">Membrane</keyword>
<accession>A0A7K1UGT6</accession>
<proteinExistence type="predicted"/>
<dbReference type="EMBL" id="WRPM01000031">
    <property type="protein sequence ID" value="MVT25678.1"/>
    <property type="molecule type" value="Genomic_DNA"/>
</dbReference>
<evidence type="ECO:0000313" key="2">
    <source>
        <dbReference type="EMBL" id="MVT25678.1"/>
    </source>
</evidence>
<name>A0A7K1UGT6_9MICC</name>
<comment type="caution">
    <text evidence="2">The sequence shown here is derived from an EMBL/GenBank/DDBJ whole genome shotgun (WGS) entry which is preliminary data.</text>
</comment>
<keyword evidence="3" id="KW-1185">Reference proteome</keyword>
<organism evidence="2 3">
    <name type="scientific">Nesterenkonia alkaliphila</name>
    <dbReference type="NCBI Taxonomy" id="1463631"/>
    <lineage>
        <taxon>Bacteria</taxon>
        <taxon>Bacillati</taxon>
        <taxon>Actinomycetota</taxon>
        <taxon>Actinomycetes</taxon>
        <taxon>Micrococcales</taxon>
        <taxon>Micrococcaceae</taxon>
        <taxon>Nesterenkonia</taxon>
    </lineage>
</organism>
<feature type="transmembrane region" description="Helical" evidence="1">
    <location>
        <begin position="405"/>
        <end position="426"/>
    </location>
</feature>